<accession>A0A7R8WCQ1</accession>
<name>A0A7R8WCQ1_9CRUS</name>
<dbReference type="AlphaFoldDB" id="A0A7R8WCQ1"/>
<evidence type="ECO:0000313" key="1">
    <source>
        <dbReference type="EMBL" id="CAD7229235.1"/>
    </source>
</evidence>
<dbReference type="EMBL" id="OB661952">
    <property type="protein sequence ID" value="CAD7229235.1"/>
    <property type="molecule type" value="Genomic_DNA"/>
</dbReference>
<dbReference type="PANTHER" id="PTHR33524:SF2">
    <property type="entry name" value="SET DOMAIN-CONTAINING PROTEIN 9"/>
    <property type="match status" value="1"/>
</dbReference>
<dbReference type="PANTHER" id="PTHR33524">
    <property type="entry name" value="C5ORF35"/>
    <property type="match status" value="1"/>
</dbReference>
<dbReference type="OrthoDB" id="442460at2759"/>
<proteinExistence type="predicted"/>
<dbReference type="InterPro" id="IPR040415">
    <property type="entry name" value="SETD9"/>
</dbReference>
<organism evidence="1">
    <name type="scientific">Cyprideis torosa</name>
    <dbReference type="NCBI Taxonomy" id="163714"/>
    <lineage>
        <taxon>Eukaryota</taxon>
        <taxon>Metazoa</taxon>
        <taxon>Ecdysozoa</taxon>
        <taxon>Arthropoda</taxon>
        <taxon>Crustacea</taxon>
        <taxon>Oligostraca</taxon>
        <taxon>Ostracoda</taxon>
        <taxon>Podocopa</taxon>
        <taxon>Podocopida</taxon>
        <taxon>Cytherocopina</taxon>
        <taxon>Cytheroidea</taxon>
        <taxon>Cytherideidae</taxon>
        <taxon>Cyprideis</taxon>
    </lineage>
</organism>
<reference evidence="1" key="1">
    <citation type="submission" date="2020-11" db="EMBL/GenBank/DDBJ databases">
        <authorList>
            <person name="Tran Van P."/>
        </authorList>
    </citation>
    <scope>NUCLEOTIDE SEQUENCE</scope>
</reference>
<protein>
    <submittedName>
        <fullName evidence="1">Uncharacterized protein</fullName>
    </submittedName>
</protein>
<gene>
    <name evidence="1" type="ORF">CTOB1V02_LOCUS7108</name>
</gene>
<sequence>MAERRFRLRDVIFLKIHGFSLCLKPSSIGAGTGVFVDRGSIPAANYPVALYPGTVYLPGDPIFFQSLGNPFIFRCADGTLVDGSHRALSKVIHRSCVLRERQGNELNSEGDYPVVLRSCVLRERQGNELNSEGDYPVVLRSCVLRERQGNELNSEGDYPVFLRSCVLRERQGNELNSDSSWLDPPNALNPLAVGQIVNNQEEDKKKEDSESQDFITPKRDYLLF</sequence>